<feature type="region of interest" description="Disordered" evidence="3">
    <location>
        <begin position="385"/>
        <end position="411"/>
    </location>
</feature>
<dbReference type="OMA" id="CCEFTGY"/>
<feature type="domain" description="GDP/GTP exchange factor Sec2 N-terminal" evidence="4">
    <location>
        <begin position="129"/>
        <end position="272"/>
    </location>
</feature>
<evidence type="ECO:0000313" key="5">
    <source>
        <dbReference type="EMBL" id="KHJ31011.1"/>
    </source>
</evidence>
<evidence type="ECO:0000256" key="3">
    <source>
        <dbReference type="SAM" id="MobiDB-lite"/>
    </source>
</evidence>
<gene>
    <name evidence="5" type="ORF">EV44_g2488</name>
</gene>
<dbReference type="CDD" id="cd21044">
    <property type="entry name" value="Rab11BD_RAB3IP_like"/>
    <property type="match status" value="1"/>
</dbReference>
<evidence type="ECO:0000259" key="4">
    <source>
        <dbReference type="Pfam" id="PF06428"/>
    </source>
</evidence>
<dbReference type="HOGENOM" id="CLU_009486_1_1_1"/>
<dbReference type="PANTHER" id="PTHR14430">
    <property type="entry name" value="RABIN3-RELATED"/>
    <property type="match status" value="1"/>
</dbReference>
<feature type="coiled-coil region" evidence="2">
    <location>
        <begin position="136"/>
        <end position="274"/>
    </location>
</feature>
<dbReference type="Pfam" id="PF06428">
    <property type="entry name" value="Sec2p"/>
    <property type="match status" value="1"/>
</dbReference>
<evidence type="ECO:0000313" key="6">
    <source>
        <dbReference type="Proteomes" id="UP000030854"/>
    </source>
</evidence>
<dbReference type="Proteomes" id="UP000030854">
    <property type="component" value="Unassembled WGS sequence"/>
</dbReference>
<dbReference type="InterPro" id="IPR040351">
    <property type="entry name" value="RAB3IL/RAB3IP/Sec2"/>
</dbReference>
<evidence type="ECO:0000256" key="1">
    <source>
        <dbReference type="ARBA" id="ARBA00023054"/>
    </source>
</evidence>
<feature type="region of interest" description="Disordered" evidence="3">
    <location>
        <begin position="76"/>
        <end position="111"/>
    </location>
</feature>
<proteinExistence type="predicted"/>
<feature type="compositionally biased region" description="Polar residues" evidence="3">
    <location>
        <begin position="386"/>
        <end position="405"/>
    </location>
</feature>
<dbReference type="Pfam" id="PF25555">
    <property type="entry name" value="RAB3A-like_C"/>
    <property type="match status" value="1"/>
</dbReference>
<dbReference type="Gene3D" id="6.10.140.910">
    <property type="match status" value="1"/>
</dbReference>
<protein>
    <submittedName>
        <fullName evidence="5">Putative guanyl-nucleotide exchange factor</fullName>
    </submittedName>
</protein>
<dbReference type="EMBL" id="JNVN01003352">
    <property type="protein sequence ID" value="KHJ31011.1"/>
    <property type="molecule type" value="Genomic_DNA"/>
</dbReference>
<comment type="caution">
    <text evidence="5">The sequence shown here is derived from an EMBL/GenBank/DDBJ whole genome shotgun (WGS) entry which is preliminary data.</text>
</comment>
<accession>A0A0B1P248</accession>
<dbReference type="PANTHER" id="PTHR14430:SF0">
    <property type="entry name" value="SEC2P DOMAIN-CONTAINING PROTEIN"/>
    <property type="match status" value="1"/>
</dbReference>
<feature type="compositionally biased region" description="Low complexity" evidence="3">
    <location>
        <begin position="283"/>
        <end position="297"/>
    </location>
</feature>
<sequence>MSDVKPATEWTLRNYTKIKRPFVQLRAISTNTADAFKSSLSSRGEQIPESNSSPTLDAMTKVTKLAGSLSLSLRNSYSDDEGNLSTLPDPRNKPRSLSTEIPTQNSHHPDLSSEVTALSNKLINAINHQTSLDDILSATQHELTALQERSKFLERENKKYVDLLEQGFLVKKSSVDSLKAKLNATILEERRRREEVEREKEVMEQELETLTAALFEEANKMVTNAREEARRENYEVQRKNDQLKAQVADNESLMVSLQDQLSELKQVMEQMTMEHDDQTYQTSPSSPGFSKSYSKGYQTDDTDVTHLPPYHEPATPTHPTNLTHLLQTVLRTDLPSYHEFISLLRTSKNGTAGNRTSTGSYSSIGVSLGLANHSGSLNNSSLPLSTAATLPGTPNTPASTTNSHYTAGHGSATPLKDTKFYKRALVEDIEPTLRLDNAPGLSWLARRTVINAVCEGTLIVEPMPSSSKNVAYSCALCGESRNEPEYIRSYRFKTNENENAQRYPLCKYCVGRMRSTCDFLGFLRILKDGHWRCDDEESEKSAWEESVRLREQMFWSRLGGGVVPVVHQWDKII</sequence>
<dbReference type="SUPFAM" id="SSF144284">
    <property type="entry name" value="Sec2 N-terminal region"/>
    <property type="match status" value="1"/>
</dbReference>
<dbReference type="AlphaFoldDB" id="A0A0B1P248"/>
<keyword evidence="1 2" id="KW-0175">Coiled coil</keyword>
<dbReference type="InterPro" id="IPR009449">
    <property type="entry name" value="Sec2_N"/>
</dbReference>
<reference evidence="5 6" key="1">
    <citation type="journal article" date="2014" name="BMC Genomics">
        <title>Adaptive genomic structural variation in the grape powdery mildew pathogen, Erysiphe necator.</title>
        <authorList>
            <person name="Jones L."/>
            <person name="Riaz S."/>
            <person name="Morales-Cruz A."/>
            <person name="Amrine K.C."/>
            <person name="McGuire B."/>
            <person name="Gubler W.D."/>
            <person name="Walker M.A."/>
            <person name="Cantu D."/>
        </authorList>
    </citation>
    <scope>NUCLEOTIDE SEQUENCE [LARGE SCALE GENOMIC DNA]</scope>
    <source>
        <strain evidence="6">c</strain>
    </source>
</reference>
<dbReference type="GO" id="GO:0070319">
    <property type="term" value="C:Golgi to plasma membrane transport vesicle"/>
    <property type="evidence" value="ECO:0007669"/>
    <property type="project" value="TreeGrafter"/>
</dbReference>
<feature type="region of interest" description="Disordered" evidence="3">
    <location>
        <begin position="274"/>
        <end position="297"/>
    </location>
</feature>
<dbReference type="GO" id="GO:0006887">
    <property type="term" value="P:exocytosis"/>
    <property type="evidence" value="ECO:0007669"/>
    <property type="project" value="TreeGrafter"/>
</dbReference>
<feature type="compositionally biased region" description="Polar residues" evidence="3">
    <location>
        <begin position="95"/>
        <end position="106"/>
    </location>
</feature>
<evidence type="ECO:0000256" key="2">
    <source>
        <dbReference type="SAM" id="Coils"/>
    </source>
</evidence>
<dbReference type="GO" id="GO:0051286">
    <property type="term" value="C:cell tip"/>
    <property type="evidence" value="ECO:0007669"/>
    <property type="project" value="TreeGrafter"/>
</dbReference>
<dbReference type="GO" id="GO:0005085">
    <property type="term" value="F:guanyl-nucleotide exchange factor activity"/>
    <property type="evidence" value="ECO:0007669"/>
    <property type="project" value="InterPro"/>
</dbReference>
<dbReference type="STRING" id="52586.A0A0B1P248"/>
<dbReference type="OrthoDB" id="1748564at2759"/>
<organism evidence="5 6">
    <name type="scientific">Uncinula necator</name>
    <name type="common">Grape powdery mildew</name>
    <dbReference type="NCBI Taxonomy" id="52586"/>
    <lineage>
        <taxon>Eukaryota</taxon>
        <taxon>Fungi</taxon>
        <taxon>Dikarya</taxon>
        <taxon>Ascomycota</taxon>
        <taxon>Pezizomycotina</taxon>
        <taxon>Leotiomycetes</taxon>
        <taxon>Erysiphales</taxon>
        <taxon>Erysiphaceae</taxon>
        <taxon>Erysiphe</taxon>
    </lineage>
</organism>
<name>A0A0B1P248_UNCNE</name>
<keyword evidence="6" id="KW-1185">Reference proteome</keyword>